<protein>
    <submittedName>
        <fullName evidence="2">Uncharacterized protein</fullName>
    </submittedName>
</protein>
<organism evidence="2 3">
    <name type="scientific">Pleurodeles waltl</name>
    <name type="common">Iberian ribbed newt</name>
    <dbReference type="NCBI Taxonomy" id="8319"/>
    <lineage>
        <taxon>Eukaryota</taxon>
        <taxon>Metazoa</taxon>
        <taxon>Chordata</taxon>
        <taxon>Craniata</taxon>
        <taxon>Vertebrata</taxon>
        <taxon>Euteleostomi</taxon>
        <taxon>Amphibia</taxon>
        <taxon>Batrachia</taxon>
        <taxon>Caudata</taxon>
        <taxon>Salamandroidea</taxon>
        <taxon>Salamandridae</taxon>
        <taxon>Pleurodelinae</taxon>
        <taxon>Pleurodeles</taxon>
    </lineage>
</organism>
<dbReference type="AlphaFoldDB" id="A0AAV7T286"/>
<dbReference type="EMBL" id="JANPWB010000007">
    <property type="protein sequence ID" value="KAJ1170665.1"/>
    <property type="molecule type" value="Genomic_DNA"/>
</dbReference>
<keyword evidence="3" id="KW-1185">Reference proteome</keyword>
<accession>A0AAV7T286</accession>
<dbReference type="Proteomes" id="UP001066276">
    <property type="component" value="Chromosome 4_1"/>
</dbReference>
<feature type="compositionally biased region" description="Polar residues" evidence="1">
    <location>
        <begin position="34"/>
        <end position="54"/>
    </location>
</feature>
<evidence type="ECO:0000256" key="1">
    <source>
        <dbReference type="SAM" id="MobiDB-lite"/>
    </source>
</evidence>
<comment type="caution">
    <text evidence="2">The sequence shown here is derived from an EMBL/GenBank/DDBJ whole genome shotgun (WGS) entry which is preliminary data.</text>
</comment>
<name>A0AAV7T286_PLEWA</name>
<feature type="region of interest" description="Disordered" evidence="1">
    <location>
        <begin position="1"/>
        <end position="91"/>
    </location>
</feature>
<gene>
    <name evidence="2" type="ORF">NDU88_002538</name>
</gene>
<proteinExistence type="predicted"/>
<reference evidence="2" key="1">
    <citation type="journal article" date="2022" name="bioRxiv">
        <title>Sequencing and chromosome-scale assembly of the giantPleurodeles waltlgenome.</title>
        <authorList>
            <person name="Brown T."/>
            <person name="Elewa A."/>
            <person name="Iarovenko S."/>
            <person name="Subramanian E."/>
            <person name="Araus A.J."/>
            <person name="Petzold A."/>
            <person name="Susuki M."/>
            <person name="Suzuki K.-i.T."/>
            <person name="Hayashi T."/>
            <person name="Toyoda A."/>
            <person name="Oliveira C."/>
            <person name="Osipova E."/>
            <person name="Leigh N.D."/>
            <person name="Simon A."/>
            <person name="Yun M.H."/>
        </authorList>
    </citation>
    <scope>NUCLEOTIDE SEQUENCE</scope>
    <source>
        <strain evidence="2">20211129_DDA</strain>
        <tissue evidence="2">Liver</tissue>
    </source>
</reference>
<sequence>MGPRFDVTAELAPQASPHLRPTPVGLRQPLLRLTSFSAQPTSKLRHASSTTGQEQARPASPPPTAAGPSRAQIKNGQEHRHPRQPVKPGEH</sequence>
<evidence type="ECO:0000313" key="2">
    <source>
        <dbReference type="EMBL" id="KAJ1170665.1"/>
    </source>
</evidence>
<evidence type="ECO:0000313" key="3">
    <source>
        <dbReference type="Proteomes" id="UP001066276"/>
    </source>
</evidence>